<dbReference type="EMBL" id="JAERRG010000023">
    <property type="protein sequence ID" value="MBL1118424.1"/>
    <property type="molecule type" value="Genomic_DNA"/>
</dbReference>
<dbReference type="InterPro" id="IPR011663">
    <property type="entry name" value="UTRA"/>
</dbReference>
<evidence type="ECO:0000256" key="3">
    <source>
        <dbReference type="ARBA" id="ARBA00023163"/>
    </source>
</evidence>
<dbReference type="Pfam" id="PF00392">
    <property type="entry name" value="GntR"/>
    <property type="match status" value="1"/>
</dbReference>
<name>A0ABS1Q1E8_9ACTN</name>
<evidence type="ECO:0000256" key="1">
    <source>
        <dbReference type="ARBA" id="ARBA00023015"/>
    </source>
</evidence>
<dbReference type="Pfam" id="PF07702">
    <property type="entry name" value="UTRA"/>
    <property type="match status" value="1"/>
</dbReference>
<comment type="caution">
    <text evidence="5">The sequence shown here is derived from an EMBL/GenBank/DDBJ whole genome shotgun (WGS) entry which is preliminary data.</text>
</comment>
<keyword evidence="1" id="KW-0805">Transcription regulation</keyword>
<dbReference type="InterPro" id="IPR000524">
    <property type="entry name" value="Tscrpt_reg_HTH_GntR"/>
</dbReference>
<dbReference type="SUPFAM" id="SSF46785">
    <property type="entry name" value="Winged helix' DNA-binding domain"/>
    <property type="match status" value="1"/>
</dbReference>
<dbReference type="SMART" id="SM00866">
    <property type="entry name" value="UTRA"/>
    <property type="match status" value="1"/>
</dbReference>
<evidence type="ECO:0000256" key="2">
    <source>
        <dbReference type="ARBA" id="ARBA00023125"/>
    </source>
</evidence>
<dbReference type="PROSITE" id="PS50949">
    <property type="entry name" value="HTH_GNTR"/>
    <property type="match status" value="1"/>
</dbReference>
<accession>A0ABS1Q1E8</accession>
<gene>
    <name evidence="5" type="ORF">JK364_39575</name>
</gene>
<dbReference type="SMART" id="SM00345">
    <property type="entry name" value="HTH_GNTR"/>
    <property type="match status" value="1"/>
</dbReference>
<protein>
    <submittedName>
        <fullName evidence="5">GntR family transcriptional regulator</fullName>
    </submittedName>
</protein>
<dbReference type="InterPro" id="IPR050679">
    <property type="entry name" value="Bact_HTH_transcr_reg"/>
</dbReference>
<dbReference type="InterPro" id="IPR036390">
    <property type="entry name" value="WH_DNA-bd_sf"/>
</dbReference>
<evidence type="ECO:0000313" key="6">
    <source>
        <dbReference type="Proteomes" id="UP000621510"/>
    </source>
</evidence>
<keyword evidence="6" id="KW-1185">Reference proteome</keyword>
<sequence>MGEPRYVVIADDLMQKIAAGKWPVGELLPTEPELAAEYRVSRETLRRALKRLELGGLISRHPGTGTRVERSAPVAAFTAQLGSVEELTQYGEAAVREVLSVESVTVDAALSEVTGLAEGSRQVCVTSVRRDPERSDEVVSWARVYLGPEDAKAVAGDLEEGRQLIADLIEARTGRSVERVVQQVRAVSVSAEAAARLALEPGSPGLEFVRRYYDASGVLFEVTVSTHAGDRFVYETVLQRR</sequence>
<dbReference type="PANTHER" id="PTHR44846">
    <property type="entry name" value="MANNOSYL-D-GLYCERATE TRANSPORT/METABOLISM SYSTEM REPRESSOR MNGR-RELATED"/>
    <property type="match status" value="1"/>
</dbReference>
<dbReference type="RefSeq" id="WP_201856247.1">
    <property type="nucleotide sequence ID" value="NZ_JAERRG010000023.1"/>
</dbReference>
<reference evidence="5 6" key="1">
    <citation type="submission" date="2021-01" db="EMBL/GenBank/DDBJ databases">
        <title>WGS of actinomycetes isolated from Thailand.</title>
        <authorList>
            <person name="Thawai C."/>
        </authorList>
    </citation>
    <scope>NUCLEOTIDE SEQUENCE [LARGE SCALE GENOMIC DNA]</scope>
    <source>
        <strain evidence="5 6">CA3R110</strain>
    </source>
</reference>
<dbReference type="CDD" id="cd07377">
    <property type="entry name" value="WHTH_GntR"/>
    <property type="match status" value="1"/>
</dbReference>
<dbReference type="SUPFAM" id="SSF64288">
    <property type="entry name" value="Chorismate lyase-like"/>
    <property type="match status" value="1"/>
</dbReference>
<evidence type="ECO:0000259" key="4">
    <source>
        <dbReference type="PROSITE" id="PS50949"/>
    </source>
</evidence>
<keyword evidence="2" id="KW-0238">DNA-binding</keyword>
<evidence type="ECO:0000313" key="5">
    <source>
        <dbReference type="EMBL" id="MBL1118424.1"/>
    </source>
</evidence>
<proteinExistence type="predicted"/>
<dbReference type="Gene3D" id="1.10.10.10">
    <property type="entry name" value="Winged helix-like DNA-binding domain superfamily/Winged helix DNA-binding domain"/>
    <property type="match status" value="1"/>
</dbReference>
<keyword evidence="3" id="KW-0804">Transcription</keyword>
<dbReference type="InterPro" id="IPR036388">
    <property type="entry name" value="WH-like_DNA-bd_sf"/>
</dbReference>
<dbReference type="Gene3D" id="3.40.1410.10">
    <property type="entry name" value="Chorismate lyase-like"/>
    <property type="match status" value="1"/>
</dbReference>
<dbReference type="InterPro" id="IPR028978">
    <property type="entry name" value="Chorismate_lyase_/UTRA_dom_sf"/>
</dbReference>
<organism evidence="5 6">
    <name type="scientific">Streptomyces endocoffeicus</name>
    <dbReference type="NCBI Taxonomy" id="2898945"/>
    <lineage>
        <taxon>Bacteria</taxon>
        <taxon>Bacillati</taxon>
        <taxon>Actinomycetota</taxon>
        <taxon>Actinomycetes</taxon>
        <taxon>Kitasatosporales</taxon>
        <taxon>Streptomycetaceae</taxon>
        <taxon>Streptomyces</taxon>
    </lineage>
</organism>
<dbReference type="PRINTS" id="PR00035">
    <property type="entry name" value="HTHGNTR"/>
</dbReference>
<dbReference type="Proteomes" id="UP000621510">
    <property type="component" value="Unassembled WGS sequence"/>
</dbReference>
<dbReference type="PANTHER" id="PTHR44846:SF17">
    <property type="entry name" value="GNTR-FAMILY TRANSCRIPTIONAL REGULATOR"/>
    <property type="match status" value="1"/>
</dbReference>
<feature type="domain" description="HTH gntR-type" evidence="4">
    <location>
        <begin position="3"/>
        <end position="71"/>
    </location>
</feature>